<protein>
    <recommendedName>
        <fullName evidence="4">LPXTG cell wall anchor domain-containing protein</fullName>
    </recommendedName>
</protein>
<feature type="transmembrane region" description="Helical" evidence="1">
    <location>
        <begin position="92"/>
        <end position="108"/>
    </location>
</feature>
<keyword evidence="1" id="KW-0472">Membrane</keyword>
<feature type="transmembrane region" description="Helical" evidence="1">
    <location>
        <begin position="120"/>
        <end position="142"/>
    </location>
</feature>
<dbReference type="RefSeq" id="WP_234491697.1">
    <property type="nucleotide sequence ID" value="NZ_JAQOSK010000009.1"/>
</dbReference>
<keyword evidence="1" id="KW-0812">Transmembrane</keyword>
<evidence type="ECO:0000313" key="2">
    <source>
        <dbReference type="EMBL" id="MDC2957244.1"/>
    </source>
</evidence>
<name>A0ABT5FXK4_9ACTN</name>
<gene>
    <name evidence="2" type="ORF">PO587_22525</name>
</gene>
<organism evidence="2 3">
    <name type="scientific">Streptomyces gilvifuscus</name>
    <dbReference type="NCBI Taxonomy" id="1550617"/>
    <lineage>
        <taxon>Bacteria</taxon>
        <taxon>Bacillati</taxon>
        <taxon>Actinomycetota</taxon>
        <taxon>Actinomycetes</taxon>
        <taxon>Kitasatosporales</taxon>
        <taxon>Streptomycetaceae</taxon>
        <taxon>Streptomyces</taxon>
    </lineage>
</organism>
<dbReference type="EMBL" id="JAQOSK010000009">
    <property type="protein sequence ID" value="MDC2957244.1"/>
    <property type="molecule type" value="Genomic_DNA"/>
</dbReference>
<sequence length="161" mass="16483">MTVLDPSPRAGVPTGASVRDPVMDERTRSRIGYGLIACGLALVPWLIVLATGVPALVDSARESLTWVGLDGLEAVGLVTTGLLVLWRDPRRTLAASATAALLLADAWFDTTTASSGADLISALAMAAVAELPLAVLCVTLTIRGLPRAGTASPRGGPLGSR</sequence>
<reference evidence="2 3" key="1">
    <citation type="journal article" date="2015" name="Int. J. Syst. Evol. Microbiol.">
        <title>Streptomyces gilvifuscus sp. nov., an actinomycete that produces antibacterial compounds isolated from soil.</title>
        <authorList>
            <person name="Nguyen T.M."/>
            <person name="Kim J."/>
        </authorList>
    </citation>
    <scope>NUCLEOTIDE SEQUENCE [LARGE SCALE GENOMIC DNA]</scope>
    <source>
        <strain evidence="2 3">T113</strain>
    </source>
</reference>
<dbReference type="Proteomes" id="UP001221328">
    <property type="component" value="Unassembled WGS sequence"/>
</dbReference>
<accession>A0ABT5FXK4</accession>
<feature type="transmembrane region" description="Helical" evidence="1">
    <location>
        <begin position="63"/>
        <end position="85"/>
    </location>
</feature>
<evidence type="ECO:0000256" key="1">
    <source>
        <dbReference type="SAM" id="Phobius"/>
    </source>
</evidence>
<keyword evidence="1" id="KW-1133">Transmembrane helix</keyword>
<feature type="transmembrane region" description="Helical" evidence="1">
    <location>
        <begin position="33"/>
        <end position="57"/>
    </location>
</feature>
<evidence type="ECO:0008006" key="4">
    <source>
        <dbReference type="Google" id="ProtNLM"/>
    </source>
</evidence>
<comment type="caution">
    <text evidence="2">The sequence shown here is derived from an EMBL/GenBank/DDBJ whole genome shotgun (WGS) entry which is preliminary data.</text>
</comment>
<proteinExistence type="predicted"/>
<evidence type="ECO:0000313" key="3">
    <source>
        <dbReference type="Proteomes" id="UP001221328"/>
    </source>
</evidence>
<keyword evidence="3" id="KW-1185">Reference proteome</keyword>